<evidence type="ECO:0000256" key="10">
    <source>
        <dbReference type="PROSITE-ProRule" id="PRU00169"/>
    </source>
</evidence>
<dbReference type="Proteomes" id="UP000240505">
    <property type="component" value="Chromosome"/>
</dbReference>
<evidence type="ECO:0000313" key="17">
    <source>
        <dbReference type="Proteomes" id="UP000240505"/>
    </source>
</evidence>
<dbReference type="CDD" id="cd17546">
    <property type="entry name" value="REC_hyHK_CKI1_RcsC-like"/>
    <property type="match status" value="1"/>
</dbReference>
<dbReference type="Gene3D" id="3.30.450.20">
    <property type="entry name" value="PAS domain"/>
    <property type="match status" value="1"/>
</dbReference>
<evidence type="ECO:0000256" key="8">
    <source>
        <dbReference type="ARBA" id="ARBA00070152"/>
    </source>
</evidence>
<evidence type="ECO:0000256" key="3">
    <source>
        <dbReference type="ARBA" id="ARBA00022553"/>
    </source>
</evidence>
<dbReference type="Gene3D" id="3.40.50.2300">
    <property type="match status" value="1"/>
</dbReference>
<dbReference type="GO" id="GO:0000155">
    <property type="term" value="F:phosphorelay sensor kinase activity"/>
    <property type="evidence" value="ECO:0007669"/>
    <property type="project" value="InterPro"/>
</dbReference>
<dbReference type="Pfam" id="PF00072">
    <property type="entry name" value="Response_reg"/>
    <property type="match status" value="1"/>
</dbReference>
<dbReference type="GO" id="GO:0005524">
    <property type="term" value="F:ATP binding"/>
    <property type="evidence" value="ECO:0007669"/>
    <property type="project" value="UniProtKB-KW"/>
</dbReference>
<dbReference type="EMBL" id="CP028324">
    <property type="protein sequence ID" value="AVR98641.1"/>
    <property type="molecule type" value="Genomic_DNA"/>
</dbReference>
<dbReference type="PROSITE" id="PS50110">
    <property type="entry name" value="RESPONSE_REGULATORY"/>
    <property type="match status" value="1"/>
</dbReference>
<evidence type="ECO:0000256" key="5">
    <source>
        <dbReference type="ARBA" id="ARBA00023012"/>
    </source>
</evidence>
<dbReference type="CDD" id="cd16922">
    <property type="entry name" value="HATPase_EvgS-ArcB-TorS-like"/>
    <property type="match status" value="1"/>
</dbReference>
<keyword evidence="3 10" id="KW-0597">Phosphoprotein</keyword>
<dbReference type="SMART" id="SM00448">
    <property type="entry name" value="REC"/>
    <property type="match status" value="1"/>
</dbReference>
<dbReference type="SUPFAM" id="SSF55785">
    <property type="entry name" value="PYP-like sensor domain (PAS domain)"/>
    <property type="match status" value="1"/>
</dbReference>
<dbReference type="CDD" id="cd00088">
    <property type="entry name" value="HPT"/>
    <property type="match status" value="1"/>
</dbReference>
<gene>
    <name evidence="16" type="ORF">C9I28_25655</name>
</gene>
<dbReference type="PANTHER" id="PTHR45339:SF5">
    <property type="entry name" value="HISTIDINE KINASE"/>
    <property type="match status" value="1"/>
</dbReference>
<dbReference type="Pfam" id="PF01627">
    <property type="entry name" value="Hpt"/>
    <property type="match status" value="1"/>
</dbReference>
<feature type="domain" description="PAS" evidence="13">
    <location>
        <begin position="17"/>
        <end position="69"/>
    </location>
</feature>
<dbReference type="Pfam" id="PF13426">
    <property type="entry name" value="PAS_9"/>
    <property type="match status" value="1"/>
</dbReference>
<evidence type="ECO:0000259" key="12">
    <source>
        <dbReference type="PROSITE" id="PS50110"/>
    </source>
</evidence>
<dbReference type="InterPro" id="IPR001789">
    <property type="entry name" value="Sig_transdc_resp-reg_receiver"/>
</dbReference>
<dbReference type="InterPro" id="IPR004358">
    <property type="entry name" value="Sig_transdc_His_kin-like_C"/>
</dbReference>
<dbReference type="PROSITE" id="PS50113">
    <property type="entry name" value="PAC"/>
    <property type="match status" value="1"/>
</dbReference>
<dbReference type="SUPFAM" id="SSF52172">
    <property type="entry name" value="CheY-like"/>
    <property type="match status" value="1"/>
</dbReference>
<feature type="domain" description="Response regulatory" evidence="12">
    <location>
        <begin position="440"/>
        <end position="556"/>
    </location>
</feature>
<dbReference type="KEGG" id="masz:C9I28_25655"/>
<dbReference type="CDD" id="cd00082">
    <property type="entry name" value="HisKA"/>
    <property type="match status" value="1"/>
</dbReference>
<dbReference type="Gene3D" id="3.30.565.10">
    <property type="entry name" value="Histidine kinase-like ATPase, C-terminal domain"/>
    <property type="match status" value="1"/>
</dbReference>
<dbReference type="Pfam" id="PF00512">
    <property type="entry name" value="HisKA"/>
    <property type="match status" value="1"/>
</dbReference>
<dbReference type="InterPro" id="IPR000700">
    <property type="entry name" value="PAS-assoc_C"/>
</dbReference>
<keyword evidence="4" id="KW-0732">Signal</keyword>
<dbReference type="GO" id="GO:0005886">
    <property type="term" value="C:plasma membrane"/>
    <property type="evidence" value="ECO:0007669"/>
    <property type="project" value="UniProtKB-SubCell"/>
</dbReference>
<dbReference type="InterPro" id="IPR003661">
    <property type="entry name" value="HisK_dim/P_dom"/>
</dbReference>
<keyword evidence="17" id="KW-1185">Reference proteome</keyword>
<evidence type="ECO:0000259" key="13">
    <source>
        <dbReference type="PROSITE" id="PS50112"/>
    </source>
</evidence>
<dbReference type="PROSITE" id="PS50112">
    <property type="entry name" value="PAS"/>
    <property type="match status" value="1"/>
</dbReference>
<dbReference type="PRINTS" id="PR00344">
    <property type="entry name" value="BCTRLSENSOR"/>
</dbReference>
<proteinExistence type="predicted"/>
<dbReference type="NCBIfam" id="TIGR00229">
    <property type="entry name" value="sensory_box"/>
    <property type="match status" value="1"/>
</dbReference>
<dbReference type="Gene3D" id="1.20.120.160">
    <property type="entry name" value="HPT domain"/>
    <property type="match status" value="1"/>
</dbReference>
<dbReference type="Gene3D" id="1.10.287.130">
    <property type="match status" value="1"/>
</dbReference>
<dbReference type="SMART" id="SM00073">
    <property type="entry name" value="HPT"/>
    <property type="match status" value="1"/>
</dbReference>
<dbReference type="InterPro" id="IPR036097">
    <property type="entry name" value="HisK_dim/P_sf"/>
</dbReference>
<dbReference type="InterPro" id="IPR005467">
    <property type="entry name" value="His_kinase_dom"/>
</dbReference>
<feature type="modified residue" description="Phosphohistidine" evidence="9">
    <location>
        <position position="631"/>
    </location>
</feature>
<dbReference type="FunFam" id="3.30.565.10:FF:000010">
    <property type="entry name" value="Sensor histidine kinase RcsC"/>
    <property type="match status" value="1"/>
</dbReference>
<accession>A0A2R4CG44</accession>
<sequence length="709" mass="76245">MRPARVEHLSAALLADMEHSMLAQYERAPVGFLCLSPDGWVGKANQTLLTWLGYARDELVGQMRIQDLMTAGARIFFDTQHASVLLLQGQVQDIAVDLHARDGTVVPVLVNSVLERDTGGRPALIQMSLFNASERRRYERELLQAKRQAEQAALDLEQRVHERTSQLAAALARAESAMRAKDDFLANMSHEIRTPLNCILGMTHLLRDCVPLQPAGHYLDTIAQAGHSVVKIVSEILDFCKMEAGKLEIERLPLDPRAVMAEVADRFAPMAAARGLKLAVAIDADVPSRMVGDALRLSQILSNYLDNAIKFTRRGRIDVRARLAAHDGGRVRVRLEVQDTGIGLSAEQQAGLFQPFHQADTTTTRNYGGTGLGLAICRQLAELMDGSVGVASSGAGSLFWCEVMLAAEARPASPVARQPDARGNDGLDLPGSMSYLAGKDILLAEDNPLNQELMRILIERAGARITIAADGAKALAALAATRFDCVLMDVQMPVMDGHEATRRIRADPRLHRQLVIALTANASDSSRAACFDAGVDDFLVKPIDIPLFYAVLAKWLGDAGRELPDASALSSSPDAGDEEISLGLLASLVDNDPVEMAELLTLFLDNAEATVAELSAALANGDLGAARSLAHRLKSSARAVGAAALGEACVALESTQDSEDAARCHAALCDSLACLHRRIERDRLLHPQRTVPPLSGGAPSVELASVVRS</sequence>
<dbReference type="CDD" id="cd00130">
    <property type="entry name" value="PAS"/>
    <property type="match status" value="1"/>
</dbReference>
<feature type="domain" description="HPt" evidence="15">
    <location>
        <begin position="592"/>
        <end position="689"/>
    </location>
</feature>
<dbReference type="OrthoDB" id="5290456at2"/>
<keyword evidence="6" id="KW-0843">Virulence</keyword>
<evidence type="ECO:0000256" key="6">
    <source>
        <dbReference type="ARBA" id="ARBA00023026"/>
    </source>
</evidence>
<feature type="domain" description="PAC" evidence="14">
    <location>
        <begin position="92"/>
        <end position="144"/>
    </location>
</feature>
<evidence type="ECO:0000259" key="11">
    <source>
        <dbReference type="PROSITE" id="PS50109"/>
    </source>
</evidence>
<dbReference type="InterPro" id="IPR003594">
    <property type="entry name" value="HATPase_dom"/>
</dbReference>
<feature type="domain" description="Histidine kinase" evidence="11">
    <location>
        <begin position="187"/>
        <end position="407"/>
    </location>
</feature>
<evidence type="ECO:0000256" key="9">
    <source>
        <dbReference type="PROSITE-ProRule" id="PRU00110"/>
    </source>
</evidence>
<dbReference type="InterPro" id="IPR008207">
    <property type="entry name" value="Sig_transdc_His_kin_Hpt_dom"/>
</dbReference>
<dbReference type="InterPro" id="IPR000014">
    <property type="entry name" value="PAS"/>
</dbReference>
<evidence type="ECO:0000256" key="1">
    <source>
        <dbReference type="ARBA" id="ARBA00000085"/>
    </source>
</evidence>
<dbReference type="SUPFAM" id="SSF55874">
    <property type="entry name" value="ATPase domain of HSP90 chaperone/DNA topoisomerase II/histidine kinase"/>
    <property type="match status" value="1"/>
</dbReference>
<evidence type="ECO:0000256" key="7">
    <source>
        <dbReference type="ARBA" id="ARBA00058004"/>
    </source>
</evidence>
<dbReference type="SMART" id="SM00387">
    <property type="entry name" value="HATPase_c"/>
    <property type="match status" value="1"/>
</dbReference>
<organism evidence="16 17">
    <name type="scientific">Pseudoduganella armeniaca</name>
    <dbReference type="NCBI Taxonomy" id="2072590"/>
    <lineage>
        <taxon>Bacteria</taxon>
        <taxon>Pseudomonadati</taxon>
        <taxon>Pseudomonadota</taxon>
        <taxon>Betaproteobacteria</taxon>
        <taxon>Burkholderiales</taxon>
        <taxon>Oxalobacteraceae</taxon>
        <taxon>Telluria group</taxon>
        <taxon>Pseudoduganella</taxon>
    </lineage>
</organism>
<dbReference type="InterPro" id="IPR035965">
    <property type="entry name" value="PAS-like_dom_sf"/>
</dbReference>
<comment type="function">
    <text evidence="7">Member of the two-component regulatory system BvgS/BvgA. Phosphorylates BvgA via a four-step phosphorelay in response to environmental signals.</text>
</comment>
<name>A0A2R4CG44_9BURK</name>
<dbReference type="PROSITE" id="PS50894">
    <property type="entry name" value="HPT"/>
    <property type="match status" value="1"/>
</dbReference>
<dbReference type="SMART" id="SM00388">
    <property type="entry name" value="HisKA"/>
    <property type="match status" value="1"/>
</dbReference>
<dbReference type="PROSITE" id="PS50109">
    <property type="entry name" value="HIS_KIN"/>
    <property type="match status" value="1"/>
</dbReference>
<dbReference type="InterPro" id="IPR011006">
    <property type="entry name" value="CheY-like_superfamily"/>
</dbReference>
<dbReference type="SUPFAM" id="SSF47384">
    <property type="entry name" value="Homodimeric domain of signal transducing histidine kinase"/>
    <property type="match status" value="1"/>
</dbReference>
<keyword evidence="5" id="KW-0902">Two-component regulatory system</keyword>
<evidence type="ECO:0000259" key="14">
    <source>
        <dbReference type="PROSITE" id="PS50113"/>
    </source>
</evidence>
<dbReference type="InterPro" id="IPR036641">
    <property type="entry name" value="HPT_dom_sf"/>
</dbReference>
<evidence type="ECO:0000256" key="4">
    <source>
        <dbReference type="ARBA" id="ARBA00022729"/>
    </source>
</evidence>
<dbReference type="AlphaFoldDB" id="A0A2R4CG44"/>
<dbReference type="PANTHER" id="PTHR45339">
    <property type="entry name" value="HYBRID SIGNAL TRANSDUCTION HISTIDINE KINASE J"/>
    <property type="match status" value="1"/>
</dbReference>
<reference evidence="16 17" key="1">
    <citation type="submission" date="2018-03" db="EMBL/GenBank/DDBJ databases">
        <title>Massilia armeniaca sp. nov., isolated from desert soil.</title>
        <authorList>
            <person name="Huang H."/>
            <person name="Ren M."/>
        </authorList>
    </citation>
    <scope>NUCLEOTIDE SEQUENCE [LARGE SCALE GENOMIC DNA]</scope>
    <source>
        <strain evidence="16 17">ZMN-3</strain>
    </source>
</reference>
<dbReference type="Pfam" id="PF02518">
    <property type="entry name" value="HATPase_c"/>
    <property type="match status" value="1"/>
</dbReference>
<dbReference type="EC" id="2.7.13.3" evidence="2"/>
<dbReference type="InterPro" id="IPR036890">
    <property type="entry name" value="HATPase_C_sf"/>
</dbReference>
<protein>
    <recommendedName>
        <fullName evidence="8">Virulence sensor protein BvgS</fullName>
        <ecNumber evidence="2">2.7.13.3</ecNumber>
    </recommendedName>
</protein>
<feature type="modified residue" description="4-aspartylphosphate" evidence="10">
    <location>
        <position position="489"/>
    </location>
</feature>
<evidence type="ECO:0000313" key="16">
    <source>
        <dbReference type="EMBL" id="AVR98641.1"/>
    </source>
</evidence>
<comment type="catalytic activity">
    <reaction evidence="1">
        <text>ATP + protein L-histidine = ADP + protein N-phospho-L-histidine.</text>
        <dbReference type="EC" id="2.7.13.3"/>
    </reaction>
</comment>
<dbReference type="SUPFAM" id="SSF47226">
    <property type="entry name" value="Histidine-containing phosphotransfer domain, HPT domain"/>
    <property type="match status" value="1"/>
</dbReference>
<evidence type="ECO:0000259" key="15">
    <source>
        <dbReference type="PROSITE" id="PS50894"/>
    </source>
</evidence>
<evidence type="ECO:0000256" key="2">
    <source>
        <dbReference type="ARBA" id="ARBA00012438"/>
    </source>
</evidence>